<evidence type="ECO:0000256" key="1">
    <source>
        <dbReference type="ARBA" id="ARBA00004196"/>
    </source>
</evidence>
<dbReference type="EMBL" id="CP002810">
    <property type="protein sequence ID" value="AEG44469.1"/>
    <property type="molecule type" value="Genomic_DNA"/>
</dbReference>
<comment type="similarity">
    <text evidence="2">Belongs to the bacterial solute-binding protein 2 family.</text>
</comment>
<dbReference type="RefSeq" id="WP_013838861.1">
    <property type="nucleotide sequence ID" value="NC_015588.1"/>
</dbReference>
<dbReference type="InterPro" id="IPR028082">
    <property type="entry name" value="Peripla_BP_I"/>
</dbReference>
<dbReference type="Pfam" id="PF13407">
    <property type="entry name" value="Peripla_BP_4"/>
    <property type="match status" value="1"/>
</dbReference>
<keyword evidence="3 4" id="KW-0732">Signal</keyword>
<dbReference type="CDD" id="cd19967">
    <property type="entry name" value="PBP1_TmRBP-like"/>
    <property type="match status" value="1"/>
</dbReference>
<dbReference type="GO" id="GO:0030246">
    <property type="term" value="F:carbohydrate binding"/>
    <property type="evidence" value="ECO:0007669"/>
    <property type="project" value="UniProtKB-ARBA"/>
</dbReference>
<dbReference type="Gene3D" id="3.40.50.2300">
    <property type="match status" value="2"/>
</dbReference>
<evidence type="ECO:0000256" key="2">
    <source>
        <dbReference type="ARBA" id="ARBA00007639"/>
    </source>
</evidence>
<dbReference type="HOGENOM" id="CLU_037628_3_2_11"/>
<feature type="signal peptide" evidence="4">
    <location>
        <begin position="1"/>
        <end position="26"/>
    </location>
</feature>
<dbReference type="PANTHER" id="PTHR46847:SF1">
    <property type="entry name" value="D-ALLOSE-BINDING PERIPLASMIC PROTEIN-RELATED"/>
    <property type="match status" value="1"/>
</dbReference>
<evidence type="ECO:0000256" key="4">
    <source>
        <dbReference type="SAM" id="SignalP"/>
    </source>
</evidence>
<organism evidence="7">
    <name type="scientific">Isoptericola variabilis (strain 225)</name>
    <dbReference type="NCBI Taxonomy" id="743718"/>
    <lineage>
        <taxon>Bacteria</taxon>
        <taxon>Bacillati</taxon>
        <taxon>Actinomycetota</taxon>
        <taxon>Actinomycetes</taxon>
        <taxon>Micrococcales</taxon>
        <taxon>Promicromonosporaceae</taxon>
        <taxon>Isoptericola</taxon>
    </lineage>
</organism>
<dbReference type="AlphaFoldDB" id="F6FVZ9"/>
<protein>
    <submittedName>
        <fullName evidence="6">Periplasmic binding protein/LacI transcriptional regulator</fullName>
    </submittedName>
</protein>
<dbReference type="PANTHER" id="PTHR46847">
    <property type="entry name" value="D-ALLOSE-BINDING PERIPLASMIC PROTEIN-RELATED"/>
    <property type="match status" value="1"/>
</dbReference>
<sequence length="331" mass="33957">MYRTKAFRAIIAAGAAAFMLAGCSSAAEPGAGTAESEAAGGEAGGLIAVITPSHDNPFFKAEADAAVAKAEELGYETSAASHDDDPNKQSELIDAAISNGAKAIILDNAGADASIGPVRKAVEAGIPVFLIDREINETGLATAQIVANNSQGAALVAEEFAKALGGEGTYVELTGKESDTNAGVRSQAFDSVLSQYPDMEKVAQETANWDQQEAFTKTETILQSNPDIKGIIAGNDTMALGAVAAVEAAGKTGEIIVAGFDGSPDAVEAIKEGKLLATGLQPAVQISEMAVEQADEFIRTGEASQPEKQSVDCVLINADNADQYTLFALEG</sequence>
<proteinExistence type="inferred from homology"/>
<evidence type="ECO:0000313" key="7">
    <source>
        <dbReference type="Proteomes" id="UP000009236"/>
    </source>
</evidence>
<dbReference type="InterPro" id="IPR025997">
    <property type="entry name" value="SBP_2_dom"/>
</dbReference>
<dbReference type="SUPFAM" id="SSF53822">
    <property type="entry name" value="Periplasmic binding protein-like I"/>
    <property type="match status" value="1"/>
</dbReference>
<dbReference type="eggNOG" id="COG1879">
    <property type="taxonomic scope" value="Bacteria"/>
</dbReference>
<accession>F6FVZ9</accession>
<dbReference type="Proteomes" id="UP000009236">
    <property type="component" value="Chromosome"/>
</dbReference>
<evidence type="ECO:0000313" key="6">
    <source>
        <dbReference type="EMBL" id="AEG44469.1"/>
    </source>
</evidence>
<feature type="domain" description="Periplasmic binding protein" evidence="5">
    <location>
        <begin position="47"/>
        <end position="299"/>
    </location>
</feature>
<dbReference type="KEGG" id="iva:Isova_1720"/>
<keyword evidence="7" id="KW-1185">Reference proteome</keyword>
<gene>
    <name evidence="6" type="ordered locus">Isova_1720</name>
</gene>
<evidence type="ECO:0000259" key="5">
    <source>
        <dbReference type="Pfam" id="PF13407"/>
    </source>
</evidence>
<feature type="chain" id="PRO_5003334273" evidence="4">
    <location>
        <begin position="27"/>
        <end position="331"/>
    </location>
</feature>
<evidence type="ECO:0000256" key="3">
    <source>
        <dbReference type="ARBA" id="ARBA00022729"/>
    </source>
</evidence>
<name>F6FVZ9_ISOV2</name>
<comment type="subcellular location">
    <subcellularLocation>
        <location evidence="1">Cell envelope</location>
    </subcellularLocation>
</comment>
<dbReference type="STRING" id="743718.Isova_1720"/>
<reference evidence="6 7" key="1">
    <citation type="submission" date="2011-05" db="EMBL/GenBank/DDBJ databases">
        <title>Complete sequence of Isoptericola variabilis 225.</title>
        <authorList>
            <consortium name="US DOE Joint Genome Institute"/>
            <person name="Lucas S."/>
            <person name="Han J."/>
            <person name="Lapidus A."/>
            <person name="Cheng J.-F."/>
            <person name="Goodwin L."/>
            <person name="Pitluck S."/>
            <person name="Peters L."/>
            <person name="Mikhailova N."/>
            <person name="Zeytun A."/>
            <person name="Han C."/>
            <person name="Tapia R."/>
            <person name="Land M."/>
            <person name="Hauser L."/>
            <person name="Kyrpides N."/>
            <person name="Ivanova N."/>
            <person name="Pagani I."/>
            <person name="Siebers A."/>
            <person name="Allgaier M."/>
            <person name="Thelen M."/>
            <person name="Hugenholtz P."/>
            <person name="Gladden J."/>
            <person name="Woyke T."/>
        </authorList>
    </citation>
    <scope>NUCLEOTIDE SEQUENCE [LARGE SCALE GENOMIC DNA]</scope>
    <source>
        <strain evidence="7">225</strain>
    </source>
</reference>
<dbReference type="GO" id="GO:0030313">
    <property type="term" value="C:cell envelope"/>
    <property type="evidence" value="ECO:0007669"/>
    <property type="project" value="UniProtKB-SubCell"/>
</dbReference>
<dbReference type="PROSITE" id="PS51257">
    <property type="entry name" value="PROKAR_LIPOPROTEIN"/>
    <property type="match status" value="1"/>
</dbReference>